<dbReference type="Proteomes" id="UP000002297">
    <property type="component" value="Chromosome"/>
</dbReference>
<protein>
    <submittedName>
        <fullName evidence="2">50S ribosomal protein L19</fullName>
    </submittedName>
</protein>
<dbReference type="InterPro" id="IPR046551">
    <property type="entry name" value="DUF6705"/>
</dbReference>
<dbReference type="AlphaFoldDB" id="A3U877"/>
<keyword evidence="2" id="KW-0687">Ribonucleoprotein</keyword>
<dbReference type="Pfam" id="PF20448">
    <property type="entry name" value="DUF6705"/>
    <property type="match status" value="1"/>
</dbReference>
<organism evidence="2 3">
    <name type="scientific">Croceibacter atlanticus (strain ATCC BAA-628 / JCM 21780 / CIP 108009 / IAM 15332 / KCTC 12090 / HTCC2559)</name>
    <dbReference type="NCBI Taxonomy" id="216432"/>
    <lineage>
        <taxon>Bacteria</taxon>
        <taxon>Pseudomonadati</taxon>
        <taxon>Bacteroidota</taxon>
        <taxon>Flavobacteriia</taxon>
        <taxon>Flavobacteriales</taxon>
        <taxon>Flavobacteriaceae</taxon>
        <taxon>Croceibacter</taxon>
    </lineage>
</organism>
<dbReference type="GO" id="GO:0005840">
    <property type="term" value="C:ribosome"/>
    <property type="evidence" value="ECO:0007669"/>
    <property type="project" value="UniProtKB-KW"/>
</dbReference>
<feature type="domain" description="DUF6705" evidence="1">
    <location>
        <begin position="21"/>
        <end position="176"/>
    </location>
</feature>
<name>A3U877_CROAH</name>
<evidence type="ECO:0000313" key="3">
    <source>
        <dbReference type="Proteomes" id="UP000002297"/>
    </source>
</evidence>
<keyword evidence="3" id="KW-1185">Reference proteome</keyword>
<evidence type="ECO:0000313" key="2">
    <source>
        <dbReference type="EMBL" id="EAP88444.1"/>
    </source>
</evidence>
<proteinExistence type="predicted"/>
<keyword evidence="2" id="KW-0689">Ribosomal protein</keyword>
<reference evidence="2 3" key="1">
    <citation type="journal article" date="2010" name="J. Bacteriol.">
        <title>The complete genome sequence of Croceibacter atlanticus HTCC2559T.</title>
        <authorList>
            <person name="Oh H.M."/>
            <person name="Kang I."/>
            <person name="Ferriera S."/>
            <person name="Giovannoni S.J."/>
            <person name="Cho J.C."/>
        </authorList>
    </citation>
    <scope>NUCLEOTIDE SEQUENCE [LARGE SCALE GENOMIC DNA]</scope>
    <source>
        <strain evidence="3">ATCC BAA-628 / HTCC2559 / KCTC 12090</strain>
    </source>
</reference>
<dbReference type="EMBL" id="CP002046">
    <property type="protein sequence ID" value="EAP88444.1"/>
    <property type="molecule type" value="Genomic_DNA"/>
</dbReference>
<sequence length="178" mass="20049">MEARENDYSIELTPGCYYKDTTNAYQPFVGTWEWTDGNSTLTLVFEKIEMVYVHFSDIYKDYLVGKYKYVEDGIVVVNTLDNVVNSTNFWSGAYVPIYGSGHPSDLTFHFQFSDYAKEKLGNGRLEITEYLTQSNGSILATKADWSLRGKGGIYIEGISPEIQPGFSIPTGVTLTKIN</sequence>
<dbReference type="KEGG" id="cat:CA2559_06775"/>
<gene>
    <name evidence="2" type="ordered locus">CA2559_06775</name>
</gene>
<dbReference type="HOGENOM" id="CLU_1493847_0_0_10"/>
<evidence type="ECO:0000259" key="1">
    <source>
        <dbReference type="Pfam" id="PF20448"/>
    </source>
</evidence>
<accession>A3U877</accession>